<dbReference type="eggNOG" id="KOG0024">
    <property type="taxonomic scope" value="Eukaryota"/>
</dbReference>
<name>T1JHB8_STRMM</name>
<dbReference type="EMBL" id="JH431640">
    <property type="status" value="NOT_ANNOTATED_CDS"/>
    <property type="molecule type" value="Genomic_DNA"/>
</dbReference>
<dbReference type="PANTHER" id="PTHR43161:SF9">
    <property type="entry name" value="SORBITOL DEHYDROGENASE"/>
    <property type="match status" value="1"/>
</dbReference>
<keyword evidence="5" id="KW-0560">Oxidoreductase</keyword>
<protein>
    <recommendedName>
        <fullName evidence="6">Sorbitol dehydrogenase</fullName>
    </recommendedName>
    <alternativeName>
        <fullName evidence="7">Polyol dehydrogenase</fullName>
    </alternativeName>
</protein>
<keyword evidence="3 8" id="KW-0479">Metal-binding</keyword>
<proteinExistence type="inferred from homology"/>
<evidence type="ECO:0000259" key="10">
    <source>
        <dbReference type="Pfam" id="PF08240"/>
    </source>
</evidence>
<dbReference type="GO" id="GO:0006062">
    <property type="term" value="P:sorbitol catabolic process"/>
    <property type="evidence" value="ECO:0007669"/>
    <property type="project" value="TreeGrafter"/>
</dbReference>
<evidence type="ECO:0000313" key="12">
    <source>
        <dbReference type="Proteomes" id="UP000014500"/>
    </source>
</evidence>
<evidence type="ECO:0000256" key="2">
    <source>
        <dbReference type="ARBA" id="ARBA00008072"/>
    </source>
</evidence>
<dbReference type="GO" id="GO:0008270">
    <property type="term" value="F:zinc ion binding"/>
    <property type="evidence" value="ECO:0007669"/>
    <property type="project" value="InterPro"/>
</dbReference>
<dbReference type="SUPFAM" id="SSF50129">
    <property type="entry name" value="GroES-like"/>
    <property type="match status" value="1"/>
</dbReference>
<dbReference type="STRING" id="126957.T1JHB8"/>
<evidence type="ECO:0000256" key="7">
    <source>
        <dbReference type="ARBA" id="ARBA00032485"/>
    </source>
</evidence>
<dbReference type="Gene3D" id="3.90.180.10">
    <property type="entry name" value="Medium-chain alcohol dehydrogenases, catalytic domain"/>
    <property type="match status" value="1"/>
</dbReference>
<reference evidence="11" key="2">
    <citation type="submission" date="2015-02" db="UniProtKB">
        <authorList>
            <consortium name="EnsemblMetazoa"/>
        </authorList>
    </citation>
    <scope>IDENTIFICATION</scope>
</reference>
<comment type="cofactor">
    <cofactor evidence="1 8">
        <name>Zn(2+)</name>
        <dbReference type="ChEBI" id="CHEBI:29105"/>
    </cofactor>
</comment>
<accession>T1JHB8</accession>
<dbReference type="Pfam" id="PF08240">
    <property type="entry name" value="ADH_N"/>
    <property type="match status" value="1"/>
</dbReference>
<dbReference type="HOGENOM" id="CLU_026673_11_5_1"/>
<evidence type="ECO:0000256" key="6">
    <source>
        <dbReference type="ARBA" id="ARBA00026132"/>
    </source>
</evidence>
<evidence type="ECO:0000256" key="1">
    <source>
        <dbReference type="ARBA" id="ARBA00001947"/>
    </source>
</evidence>
<keyword evidence="12" id="KW-1185">Reference proteome</keyword>
<dbReference type="Pfam" id="PF00107">
    <property type="entry name" value="ADH_zinc_N"/>
    <property type="match status" value="1"/>
</dbReference>
<dbReference type="AlphaFoldDB" id="T1JHB8"/>
<dbReference type="InterPro" id="IPR002328">
    <property type="entry name" value="ADH_Zn_CS"/>
</dbReference>
<evidence type="ECO:0000313" key="11">
    <source>
        <dbReference type="EnsemblMetazoa" id="SMAR013249-PA"/>
    </source>
</evidence>
<dbReference type="Gene3D" id="3.40.50.720">
    <property type="entry name" value="NAD(P)-binding Rossmann-like Domain"/>
    <property type="match status" value="1"/>
</dbReference>
<reference evidence="12" key="1">
    <citation type="submission" date="2011-05" db="EMBL/GenBank/DDBJ databases">
        <authorList>
            <person name="Richards S.R."/>
            <person name="Qu J."/>
            <person name="Jiang H."/>
            <person name="Jhangiani S.N."/>
            <person name="Agravi P."/>
            <person name="Goodspeed R."/>
            <person name="Gross S."/>
            <person name="Mandapat C."/>
            <person name="Jackson L."/>
            <person name="Mathew T."/>
            <person name="Pu L."/>
            <person name="Thornton R."/>
            <person name="Saada N."/>
            <person name="Wilczek-Boney K.B."/>
            <person name="Lee S."/>
            <person name="Kovar C."/>
            <person name="Wu Y."/>
            <person name="Scherer S.E."/>
            <person name="Worley K.C."/>
            <person name="Muzny D.M."/>
            <person name="Gibbs R."/>
        </authorList>
    </citation>
    <scope>NUCLEOTIDE SEQUENCE</scope>
    <source>
        <strain evidence="12">Brora</strain>
    </source>
</reference>
<dbReference type="PROSITE" id="PS00059">
    <property type="entry name" value="ADH_ZINC"/>
    <property type="match status" value="1"/>
</dbReference>
<dbReference type="InterPro" id="IPR011032">
    <property type="entry name" value="GroES-like_sf"/>
</dbReference>
<dbReference type="OMA" id="CSVGRPN"/>
<dbReference type="InterPro" id="IPR036291">
    <property type="entry name" value="NAD(P)-bd_dom_sf"/>
</dbReference>
<sequence length="249" mass="27065">MDADSDQGGNLRLELHRPKDMRLKECPIPEIGPFDCLIAINSVGICGSDIHFWTRGRIGDKIMTKPIVLGHETSGTIEKVGSKVSKFKPGDRITLDVVVSCSRCEFCKIGRHNLCSKLNFASSSHGTLTRYYALPEDFCLKLPDGVSFEEGALVEPLAVACINYGPIGLLCMMVAKASGIYKCCVTDLSSNRLIMAKDLGADYILCITTEMTESHIAKKIEEIMDGKPDVTIECSGAESAIRTGILVIS</sequence>
<dbReference type="SUPFAM" id="SSF51735">
    <property type="entry name" value="NAD(P)-binding Rossmann-fold domains"/>
    <property type="match status" value="1"/>
</dbReference>
<evidence type="ECO:0000256" key="8">
    <source>
        <dbReference type="RuleBase" id="RU361277"/>
    </source>
</evidence>
<dbReference type="PhylomeDB" id="T1JHB8"/>
<feature type="domain" description="Alcohol dehydrogenase-like C-terminal" evidence="9">
    <location>
        <begin position="166"/>
        <end position="245"/>
    </location>
</feature>
<keyword evidence="4 8" id="KW-0862">Zinc</keyword>
<dbReference type="InterPro" id="IPR013154">
    <property type="entry name" value="ADH-like_N"/>
</dbReference>
<organism evidence="11 12">
    <name type="scientific">Strigamia maritima</name>
    <name type="common">European centipede</name>
    <name type="synonym">Geophilus maritimus</name>
    <dbReference type="NCBI Taxonomy" id="126957"/>
    <lineage>
        <taxon>Eukaryota</taxon>
        <taxon>Metazoa</taxon>
        <taxon>Ecdysozoa</taxon>
        <taxon>Arthropoda</taxon>
        <taxon>Myriapoda</taxon>
        <taxon>Chilopoda</taxon>
        <taxon>Pleurostigmophora</taxon>
        <taxon>Geophilomorpha</taxon>
        <taxon>Linotaeniidae</taxon>
        <taxon>Strigamia</taxon>
    </lineage>
</organism>
<evidence type="ECO:0000256" key="5">
    <source>
        <dbReference type="ARBA" id="ARBA00023002"/>
    </source>
</evidence>
<feature type="domain" description="Alcohol dehydrogenase-like N-terminal" evidence="10">
    <location>
        <begin position="33"/>
        <end position="144"/>
    </location>
</feature>
<dbReference type="Proteomes" id="UP000014500">
    <property type="component" value="Unassembled WGS sequence"/>
</dbReference>
<evidence type="ECO:0000256" key="3">
    <source>
        <dbReference type="ARBA" id="ARBA00022723"/>
    </source>
</evidence>
<comment type="similarity">
    <text evidence="2 8">Belongs to the zinc-containing alcohol dehydrogenase family.</text>
</comment>
<dbReference type="InterPro" id="IPR013149">
    <property type="entry name" value="ADH-like_C"/>
</dbReference>
<evidence type="ECO:0000256" key="4">
    <source>
        <dbReference type="ARBA" id="ARBA00022833"/>
    </source>
</evidence>
<dbReference type="PANTHER" id="PTHR43161">
    <property type="entry name" value="SORBITOL DEHYDROGENASE"/>
    <property type="match status" value="1"/>
</dbReference>
<dbReference type="GO" id="GO:0003939">
    <property type="term" value="F:L-iditol 2-dehydrogenase (NAD+) activity"/>
    <property type="evidence" value="ECO:0007669"/>
    <property type="project" value="TreeGrafter"/>
</dbReference>
<dbReference type="EnsemblMetazoa" id="SMAR013249-RA">
    <property type="protein sequence ID" value="SMAR013249-PA"/>
    <property type="gene ID" value="SMAR013249"/>
</dbReference>
<evidence type="ECO:0000259" key="9">
    <source>
        <dbReference type="Pfam" id="PF00107"/>
    </source>
</evidence>